<keyword evidence="5" id="KW-0663">Pyridoxal phosphate</keyword>
<dbReference type="InterPro" id="IPR015424">
    <property type="entry name" value="PyrdxlP-dep_Trfase"/>
</dbReference>
<evidence type="ECO:0000256" key="2">
    <source>
        <dbReference type="ARBA" id="ARBA00007441"/>
    </source>
</evidence>
<evidence type="ECO:0000256" key="4">
    <source>
        <dbReference type="ARBA" id="ARBA00022679"/>
    </source>
</evidence>
<comment type="caution">
    <text evidence="8">The sequence shown here is derived from an EMBL/GenBank/DDBJ whole genome shotgun (WGS) entry which is preliminary data.</text>
</comment>
<dbReference type="EC" id="2.6.1.-" evidence="6"/>
<dbReference type="GO" id="GO:0008483">
    <property type="term" value="F:transaminase activity"/>
    <property type="evidence" value="ECO:0007669"/>
    <property type="project" value="UniProtKB-KW"/>
</dbReference>
<comment type="cofactor">
    <cofactor evidence="1 6">
        <name>pyridoxal 5'-phosphate</name>
        <dbReference type="ChEBI" id="CHEBI:597326"/>
    </cofactor>
</comment>
<dbReference type="GO" id="GO:0030170">
    <property type="term" value="F:pyridoxal phosphate binding"/>
    <property type="evidence" value="ECO:0007669"/>
    <property type="project" value="InterPro"/>
</dbReference>
<evidence type="ECO:0000256" key="1">
    <source>
        <dbReference type="ARBA" id="ARBA00001933"/>
    </source>
</evidence>
<proteinExistence type="inferred from homology"/>
<keyword evidence="3 6" id="KW-0032">Aminotransferase</keyword>
<dbReference type="Gene3D" id="3.40.640.10">
    <property type="entry name" value="Type I PLP-dependent aspartate aminotransferase-like (Major domain)"/>
    <property type="match status" value="1"/>
</dbReference>
<dbReference type="GO" id="GO:0006520">
    <property type="term" value="P:amino acid metabolic process"/>
    <property type="evidence" value="ECO:0007669"/>
    <property type="project" value="InterPro"/>
</dbReference>
<dbReference type="Gene3D" id="3.90.1150.10">
    <property type="entry name" value="Aspartate Aminotransferase, domain 1"/>
    <property type="match status" value="1"/>
</dbReference>
<dbReference type="InterPro" id="IPR050596">
    <property type="entry name" value="AspAT/PAT-like"/>
</dbReference>
<evidence type="ECO:0000313" key="8">
    <source>
        <dbReference type="EMBL" id="NEE17344.1"/>
    </source>
</evidence>
<protein>
    <recommendedName>
        <fullName evidence="6">Aminotransferase</fullName>
        <ecNumber evidence="6">2.6.1.-</ecNumber>
    </recommendedName>
</protein>
<dbReference type="SUPFAM" id="SSF53383">
    <property type="entry name" value="PLP-dependent transferases"/>
    <property type="match status" value="1"/>
</dbReference>
<comment type="similarity">
    <text evidence="2 6">Belongs to the class-I pyridoxal-phosphate-dependent aminotransferase family.</text>
</comment>
<accession>A0A6G3XI48</accession>
<dbReference type="PANTHER" id="PTHR46383:SF1">
    <property type="entry name" value="ASPARTATE AMINOTRANSFERASE"/>
    <property type="match status" value="1"/>
</dbReference>
<dbReference type="InterPro" id="IPR015422">
    <property type="entry name" value="PyrdxlP-dep_Trfase_small"/>
</dbReference>
<dbReference type="Pfam" id="PF00155">
    <property type="entry name" value="Aminotran_1_2"/>
    <property type="match status" value="1"/>
</dbReference>
<sequence>MNSAIPPPTSRESLVAHHPHAPALPALPASPNLALDQLVRDRRAAGEKLIHLAFGEARLPLLPGIADALTAGAHRTAYGPVAGRETARDAVAGYFARRGLPTEADRIVLAPGSKPLLMALQLTVPGDVLLPAPAWNTYAPQAVLAGKRAIGVPVPASCGGVPEPAALRATLARARAEGLRPRLLILTLPDNPTGTLASPSLVRELCALAHAEDLLIVSDEIYRDVVHDPSATPFLSPAEVAPDRTVVTTGLSKSLGLGGWRIGAARFPRGDLGRRLHDGVVAAASELWSTLSGPMQDVAAYAFAEPPDVAARLRDAARLHGAVARAVHRIAVGAGALCRPPTGAFYVYPDFAPLRRELAARGVTDSDSLARRLLEESGVVVLAGHLLGDDPRALRFKAATSLLYGDENEQRQALAAEDPAGLPHIAERLARIAAAFARLTGRRAPAHDLSEIAR</sequence>
<dbReference type="PANTHER" id="PTHR46383">
    <property type="entry name" value="ASPARTATE AMINOTRANSFERASE"/>
    <property type="match status" value="1"/>
</dbReference>
<dbReference type="InterPro" id="IPR015421">
    <property type="entry name" value="PyrdxlP-dep_Trfase_major"/>
</dbReference>
<reference evidence="8" key="1">
    <citation type="submission" date="2020-01" db="EMBL/GenBank/DDBJ databases">
        <title>Insect and environment-associated Actinomycetes.</title>
        <authorList>
            <person name="Currrie C."/>
            <person name="Chevrette M."/>
            <person name="Carlson C."/>
            <person name="Stubbendieck R."/>
            <person name="Wendt-Pienkowski E."/>
        </authorList>
    </citation>
    <scope>NUCLEOTIDE SEQUENCE</scope>
    <source>
        <strain evidence="8">SID7499</strain>
    </source>
</reference>
<organism evidence="8">
    <name type="scientific">Streptomyces sp. SID7499</name>
    <dbReference type="NCBI Taxonomy" id="2706086"/>
    <lineage>
        <taxon>Bacteria</taxon>
        <taxon>Bacillati</taxon>
        <taxon>Actinomycetota</taxon>
        <taxon>Actinomycetes</taxon>
        <taxon>Kitasatosporales</taxon>
        <taxon>Streptomycetaceae</taxon>
        <taxon>Streptomyces</taxon>
    </lineage>
</organism>
<evidence type="ECO:0000256" key="5">
    <source>
        <dbReference type="ARBA" id="ARBA00022898"/>
    </source>
</evidence>
<evidence type="ECO:0000256" key="3">
    <source>
        <dbReference type="ARBA" id="ARBA00022576"/>
    </source>
</evidence>
<evidence type="ECO:0000259" key="7">
    <source>
        <dbReference type="Pfam" id="PF00155"/>
    </source>
</evidence>
<dbReference type="CDD" id="cd00609">
    <property type="entry name" value="AAT_like"/>
    <property type="match status" value="1"/>
</dbReference>
<dbReference type="AlphaFoldDB" id="A0A6G3XI48"/>
<dbReference type="InterPro" id="IPR004839">
    <property type="entry name" value="Aminotransferase_I/II_large"/>
</dbReference>
<dbReference type="EMBL" id="JAAGMN010006707">
    <property type="protein sequence ID" value="NEE17344.1"/>
    <property type="molecule type" value="Genomic_DNA"/>
</dbReference>
<dbReference type="PROSITE" id="PS00105">
    <property type="entry name" value="AA_TRANSFER_CLASS_1"/>
    <property type="match status" value="1"/>
</dbReference>
<gene>
    <name evidence="8" type="ORF">G3M58_64120</name>
</gene>
<feature type="domain" description="Aminotransferase class I/classII large" evidence="7">
    <location>
        <begin position="48"/>
        <end position="399"/>
    </location>
</feature>
<dbReference type="InterPro" id="IPR004838">
    <property type="entry name" value="NHTrfase_class1_PyrdxlP-BS"/>
</dbReference>
<name>A0A6G3XI48_9ACTN</name>
<evidence type="ECO:0000256" key="6">
    <source>
        <dbReference type="RuleBase" id="RU000481"/>
    </source>
</evidence>
<keyword evidence="4 6" id="KW-0808">Transferase</keyword>